<sequence length="173" mass="19300">MASTRGKAGGCHAIGDVRGPCATIGSRVKLELVRGDATVDEYLAHARLLLRVVLSKVQHSLKISLQQLRLERIHDVVLVAKKDGISSGGNQRLPDIICMTQSHKMWVTDSLARWQSGHIGVDERSQWHHSILFMRCSFKVSHKKSLTHCGTGRDHTRLHCLFGGFHFSSNICR</sequence>
<dbReference type="EMBL" id="JBBPBN010000216">
    <property type="protein sequence ID" value="KAK8972363.1"/>
    <property type="molecule type" value="Genomic_DNA"/>
</dbReference>
<gene>
    <name evidence="1" type="ORF">V6N11_034256</name>
</gene>
<name>A0ABR2N8D7_9ROSI</name>
<dbReference type="Proteomes" id="UP001396334">
    <property type="component" value="Unassembled WGS sequence"/>
</dbReference>
<reference evidence="1 2" key="1">
    <citation type="journal article" date="2024" name="G3 (Bethesda)">
        <title>Genome assembly of Hibiscus sabdariffa L. provides insights into metabolisms of medicinal natural products.</title>
        <authorList>
            <person name="Kim T."/>
        </authorList>
    </citation>
    <scope>NUCLEOTIDE SEQUENCE [LARGE SCALE GENOMIC DNA]</scope>
    <source>
        <strain evidence="1">TK-2024</strain>
        <tissue evidence="1">Old leaves</tissue>
    </source>
</reference>
<proteinExistence type="predicted"/>
<keyword evidence="2" id="KW-1185">Reference proteome</keyword>
<protein>
    <submittedName>
        <fullName evidence="1">Uncharacterized protein</fullName>
    </submittedName>
</protein>
<organism evidence="1 2">
    <name type="scientific">Hibiscus sabdariffa</name>
    <name type="common">roselle</name>
    <dbReference type="NCBI Taxonomy" id="183260"/>
    <lineage>
        <taxon>Eukaryota</taxon>
        <taxon>Viridiplantae</taxon>
        <taxon>Streptophyta</taxon>
        <taxon>Embryophyta</taxon>
        <taxon>Tracheophyta</taxon>
        <taxon>Spermatophyta</taxon>
        <taxon>Magnoliopsida</taxon>
        <taxon>eudicotyledons</taxon>
        <taxon>Gunneridae</taxon>
        <taxon>Pentapetalae</taxon>
        <taxon>rosids</taxon>
        <taxon>malvids</taxon>
        <taxon>Malvales</taxon>
        <taxon>Malvaceae</taxon>
        <taxon>Malvoideae</taxon>
        <taxon>Hibiscus</taxon>
    </lineage>
</organism>
<comment type="caution">
    <text evidence="1">The sequence shown here is derived from an EMBL/GenBank/DDBJ whole genome shotgun (WGS) entry which is preliminary data.</text>
</comment>
<accession>A0ABR2N8D7</accession>
<evidence type="ECO:0000313" key="1">
    <source>
        <dbReference type="EMBL" id="KAK8972363.1"/>
    </source>
</evidence>
<evidence type="ECO:0000313" key="2">
    <source>
        <dbReference type="Proteomes" id="UP001396334"/>
    </source>
</evidence>